<proteinExistence type="predicted"/>
<dbReference type="EMBL" id="GGEC01035374">
    <property type="protein sequence ID" value="MBX15858.1"/>
    <property type="molecule type" value="Transcribed_RNA"/>
</dbReference>
<sequence length="63" mass="7219">MVEQSFTKTEIMRLSMMSTRSDTMRRRASGDNGAADEYRSGFLDSTHLKRNFLDGNSTGYKYV</sequence>
<evidence type="ECO:0000313" key="2">
    <source>
        <dbReference type="EMBL" id="MBX15858.1"/>
    </source>
</evidence>
<dbReference type="AlphaFoldDB" id="A0A2P2LD01"/>
<protein>
    <submittedName>
        <fullName evidence="2">PsbP domain-containing protein 5ic</fullName>
    </submittedName>
</protein>
<accession>A0A2P2LD01</accession>
<feature type="region of interest" description="Disordered" evidence="1">
    <location>
        <begin position="17"/>
        <end position="36"/>
    </location>
</feature>
<evidence type="ECO:0000256" key="1">
    <source>
        <dbReference type="SAM" id="MobiDB-lite"/>
    </source>
</evidence>
<organism evidence="2">
    <name type="scientific">Rhizophora mucronata</name>
    <name type="common">Asiatic mangrove</name>
    <dbReference type="NCBI Taxonomy" id="61149"/>
    <lineage>
        <taxon>Eukaryota</taxon>
        <taxon>Viridiplantae</taxon>
        <taxon>Streptophyta</taxon>
        <taxon>Embryophyta</taxon>
        <taxon>Tracheophyta</taxon>
        <taxon>Spermatophyta</taxon>
        <taxon>Magnoliopsida</taxon>
        <taxon>eudicotyledons</taxon>
        <taxon>Gunneridae</taxon>
        <taxon>Pentapetalae</taxon>
        <taxon>rosids</taxon>
        <taxon>fabids</taxon>
        <taxon>Malpighiales</taxon>
        <taxon>Rhizophoraceae</taxon>
        <taxon>Rhizophora</taxon>
    </lineage>
</organism>
<reference evidence="2" key="1">
    <citation type="submission" date="2018-02" db="EMBL/GenBank/DDBJ databases">
        <title>Rhizophora mucronata_Transcriptome.</title>
        <authorList>
            <person name="Meera S.P."/>
            <person name="Sreeshan A."/>
            <person name="Augustine A."/>
        </authorList>
    </citation>
    <scope>NUCLEOTIDE SEQUENCE</scope>
    <source>
        <tissue evidence="2">Leaf</tissue>
    </source>
</reference>
<name>A0A2P2LD01_RHIMU</name>